<dbReference type="Proteomes" id="UP000031014">
    <property type="component" value="Unassembled WGS sequence"/>
</dbReference>
<dbReference type="AlphaFoldDB" id="A0A0A8X1L8"/>
<keyword evidence="2" id="KW-1185">Reference proteome</keyword>
<dbReference type="RefSeq" id="WP_269745696.1">
    <property type="nucleotide sequence ID" value="NZ_BASE01000004.1"/>
</dbReference>
<accession>A0A0A8X1L8</accession>
<sequence>MNLDEIDLEFLSELRRGDQIEQELTQLKEWLDEYNVQERRND</sequence>
<gene>
    <name evidence="1" type="ORF">SAMD00020551_0155</name>
</gene>
<dbReference type="EMBL" id="BASE01000004">
    <property type="protein sequence ID" value="GAM12036.1"/>
    <property type="molecule type" value="Genomic_DNA"/>
</dbReference>
<protein>
    <submittedName>
        <fullName evidence="1">Uncharacterized protein</fullName>
    </submittedName>
</protein>
<name>A0A0A8X1L8_MESS1</name>
<proteinExistence type="predicted"/>
<comment type="caution">
    <text evidence="1">The sequence shown here is derived from an EMBL/GenBank/DDBJ whole genome shotgun (WGS) entry which is preliminary data.</text>
</comment>
<evidence type="ECO:0000313" key="2">
    <source>
        <dbReference type="Proteomes" id="UP000031014"/>
    </source>
</evidence>
<reference evidence="1 2" key="1">
    <citation type="submission" date="2013-06" db="EMBL/GenBank/DDBJ databases">
        <title>Whole genome shotgun sequence of Bacillus selenatarsenatis SF-1.</title>
        <authorList>
            <person name="Kuroda M."/>
            <person name="Sei K."/>
            <person name="Yamashita M."/>
            <person name="Ike M."/>
        </authorList>
    </citation>
    <scope>NUCLEOTIDE SEQUENCE [LARGE SCALE GENOMIC DNA]</scope>
    <source>
        <strain evidence="1 2">SF-1</strain>
    </source>
</reference>
<organism evidence="1 2">
    <name type="scientific">Mesobacillus selenatarsenatis (strain DSM 18680 / JCM 14380 / FERM P-15431 / SF-1)</name>
    <dbReference type="NCBI Taxonomy" id="1321606"/>
    <lineage>
        <taxon>Bacteria</taxon>
        <taxon>Bacillati</taxon>
        <taxon>Bacillota</taxon>
        <taxon>Bacilli</taxon>
        <taxon>Bacillales</taxon>
        <taxon>Bacillaceae</taxon>
        <taxon>Mesobacillus</taxon>
    </lineage>
</organism>
<evidence type="ECO:0000313" key="1">
    <source>
        <dbReference type="EMBL" id="GAM12036.1"/>
    </source>
</evidence>